<comment type="pathway">
    <text evidence="1">Amino-acid biosynthesis; L-threonine biosynthesis; L-threonine from L-aspartate: step 3/5.</text>
</comment>
<dbReference type="GO" id="GO:0009086">
    <property type="term" value="P:methionine biosynthetic process"/>
    <property type="evidence" value="ECO:0007669"/>
    <property type="project" value="UniProtKB-KW"/>
</dbReference>
<evidence type="ECO:0000256" key="2">
    <source>
        <dbReference type="ARBA" id="ARBA00005062"/>
    </source>
</evidence>
<dbReference type="InterPro" id="IPR036291">
    <property type="entry name" value="NAD(P)-bd_dom_sf"/>
</dbReference>
<keyword evidence="9" id="KW-0486">Methionine biosynthesis</keyword>
<proteinExistence type="inferred from homology"/>
<sequence length="200" mass="20775">MGMSGGAKVPAIGIGLLGLGVVGSAVAKALVSRHESKECAIPLALVAAVVRDLDKKRSIGLDHLILSDDPQAVIGNTNVAIVAELMGGENPAFDYISSSLKAGKHVVTANKEVMCKRGDELLRIAADNNVELKYEASVGGGIPIIGPLTNDLVANRIQSIRAIINGTTNFMLTKMAHDGADFDDVLAEAQSLGYAESDPT</sequence>
<evidence type="ECO:0000313" key="12">
    <source>
        <dbReference type="EMBL" id="SVC58100.1"/>
    </source>
</evidence>
<comment type="pathway">
    <text evidence="2">Amino-acid biosynthesis; L-methionine biosynthesis via de novo pathway; L-homoserine from L-aspartate: step 3/3.</text>
</comment>
<keyword evidence="8" id="KW-0560">Oxidoreductase</keyword>
<feature type="non-terminal residue" evidence="12">
    <location>
        <position position="200"/>
    </location>
</feature>
<dbReference type="AlphaFoldDB" id="A0A382NBJ7"/>
<dbReference type="GO" id="GO:0004412">
    <property type="term" value="F:homoserine dehydrogenase activity"/>
    <property type="evidence" value="ECO:0007669"/>
    <property type="project" value="UniProtKB-EC"/>
</dbReference>
<dbReference type="GO" id="GO:0050661">
    <property type="term" value="F:NADP binding"/>
    <property type="evidence" value="ECO:0007669"/>
    <property type="project" value="InterPro"/>
</dbReference>
<dbReference type="Pfam" id="PF03447">
    <property type="entry name" value="NAD_binding_3"/>
    <property type="match status" value="1"/>
</dbReference>
<comment type="similarity">
    <text evidence="3">Belongs to the homoserine dehydrogenase family.</text>
</comment>
<dbReference type="UniPathway" id="UPA00050">
    <property type="reaction ID" value="UER00063"/>
</dbReference>
<feature type="domain" description="Homoserine dehydrogenase catalytic" evidence="10">
    <location>
        <begin position="143"/>
        <end position="200"/>
    </location>
</feature>
<evidence type="ECO:0000259" key="11">
    <source>
        <dbReference type="Pfam" id="PF03447"/>
    </source>
</evidence>
<evidence type="ECO:0000256" key="3">
    <source>
        <dbReference type="ARBA" id="ARBA00006753"/>
    </source>
</evidence>
<dbReference type="InterPro" id="IPR001342">
    <property type="entry name" value="HDH_cat"/>
</dbReference>
<gene>
    <name evidence="12" type="ORF">METZ01_LOCUS310954</name>
</gene>
<dbReference type="GO" id="GO:0009088">
    <property type="term" value="P:threonine biosynthetic process"/>
    <property type="evidence" value="ECO:0007669"/>
    <property type="project" value="UniProtKB-UniPathway"/>
</dbReference>
<dbReference type="SUPFAM" id="SSF55347">
    <property type="entry name" value="Glyceraldehyde-3-phosphate dehydrogenase-like, C-terminal domain"/>
    <property type="match status" value="1"/>
</dbReference>
<keyword evidence="7" id="KW-0791">Threonine biosynthesis</keyword>
<dbReference type="PANTHER" id="PTHR43331:SF1">
    <property type="entry name" value="HOMOSERINE DEHYDROGENASE"/>
    <property type="match status" value="1"/>
</dbReference>
<dbReference type="Pfam" id="PF00742">
    <property type="entry name" value="Homoserine_dh"/>
    <property type="match status" value="1"/>
</dbReference>
<organism evidence="12">
    <name type="scientific">marine metagenome</name>
    <dbReference type="NCBI Taxonomy" id="408172"/>
    <lineage>
        <taxon>unclassified sequences</taxon>
        <taxon>metagenomes</taxon>
        <taxon>ecological metagenomes</taxon>
    </lineage>
</organism>
<evidence type="ECO:0000256" key="9">
    <source>
        <dbReference type="ARBA" id="ARBA00023167"/>
    </source>
</evidence>
<dbReference type="EMBL" id="UINC01099094">
    <property type="protein sequence ID" value="SVC58100.1"/>
    <property type="molecule type" value="Genomic_DNA"/>
</dbReference>
<dbReference type="Gene3D" id="3.40.50.720">
    <property type="entry name" value="NAD(P)-binding Rossmann-like Domain"/>
    <property type="match status" value="1"/>
</dbReference>
<dbReference type="NCBIfam" id="NF004976">
    <property type="entry name" value="PRK06349.1"/>
    <property type="match status" value="1"/>
</dbReference>
<keyword evidence="6" id="KW-0028">Amino-acid biosynthesis</keyword>
<evidence type="ECO:0000256" key="7">
    <source>
        <dbReference type="ARBA" id="ARBA00022697"/>
    </source>
</evidence>
<dbReference type="SUPFAM" id="SSF51735">
    <property type="entry name" value="NAD(P)-binding Rossmann-fold domains"/>
    <property type="match status" value="1"/>
</dbReference>
<evidence type="ECO:0000256" key="8">
    <source>
        <dbReference type="ARBA" id="ARBA00023002"/>
    </source>
</evidence>
<protein>
    <recommendedName>
        <fullName evidence="5">Homoserine dehydrogenase</fullName>
        <ecNumber evidence="4">1.1.1.3</ecNumber>
    </recommendedName>
</protein>
<evidence type="ECO:0000256" key="1">
    <source>
        <dbReference type="ARBA" id="ARBA00005056"/>
    </source>
</evidence>
<dbReference type="InterPro" id="IPR005106">
    <property type="entry name" value="Asp/hSer_DH_NAD-bd"/>
</dbReference>
<feature type="domain" description="Aspartate/homoserine dehydrogenase NAD-binding" evidence="11">
    <location>
        <begin position="18"/>
        <end position="135"/>
    </location>
</feature>
<evidence type="ECO:0000259" key="10">
    <source>
        <dbReference type="Pfam" id="PF00742"/>
    </source>
</evidence>
<name>A0A382NBJ7_9ZZZZ</name>
<evidence type="ECO:0000256" key="5">
    <source>
        <dbReference type="ARBA" id="ARBA00013376"/>
    </source>
</evidence>
<dbReference type="UniPathway" id="UPA00051">
    <property type="reaction ID" value="UER00465"/>
</dbReference>
<evidence type="ECO:0000256" key="6">
    <source>
        <dbReference type="ARBA" id="ARBA00022605"/>
    </source>
</evidence>
<dbReference type="EC" id="1.1.1.3" evidence="4"/>
<evidence type="ECO:0000256" key="4">
    <source>
        <dbReference type="ARBA" id="ARBA00013213"/>
    </source>
</evidence>
<accession>A0A382NBJ7</accession>
<reference evidence="12" key="1">
    <citation type="submission" date="2018-05" db="EMBL/GenBank/DDBJ databases">
        <authorList>
            <person name="Lanie J.A."/>
            <person name="Ng W.-L."/>
            <person name="Kazmierczak K.M."/>
            <person name="Andrzejewski T.M."/>
            <person name="Davidsen T.M."/>
            <person name="Wayne K.J."/>
            <person name="Tettelin H."/>
            <person name="Glass J.I."/>
            <person name="Rusch D."/>
            <person name="Podicherti R."/>
            <person name="Tsui H.-C.T."/>
            <person name="Winkler M.E."/>
        </authorList>
    </citation>
    <scope>NUCLEOTIDE SEQUENCE</scope>
</reference>
<dbReference type="PANTHER" id="PTHR43331">
    <property type="entry name" value="HOMOSERINE DEHYDROGENASE"/>
    <property type="match status" value="1"/>
</dbReference>
<dbReference type="Gene3D" id="3.30.360.10">
    <property type="entry name" value="Dihydrodipicolinate Reductase, domain 2"/>
    <property type="match status" value="1"/>
</dbReference>